<accession>A0AAV2JBS0</accession>
<feature type="domain" description="Katanin p80 subunit C-terminal" evidence="5">
    <location>
        <begin position="144"/>
        <end position="297"/>
    </location>
</feature>
<evidence type="ECO:0000313" key="7">
    <source>
        <dbReference type="Proteomes" id="UP001497482"/>
    </source>
</evidence>
<dbReference type="InterPro" id="IPR042404">
    <property type="entry name" value="KATNBL1"/>
</dbReference>
<evidence type="ECO:0000256" key="4">
    <source>
        <dbReference type="SAM" id="MobiDB-lite"/>
    </source>
</evidence>
<dbReference type="AlphaFoldDB" id="A0AAV2JBS0"/>
<keyword evidence="3" id="KW-0206">Cytoskeleton</keyword>
<evidence type="ECO:0000256" key="2">
    <source>
        <dbReference type="ARBA" id="ARBA00022490"/>
    </source>
</evidence>
<sequence>MNVTVETGYCRMGSRVDYSDYKVLDQDRSKYTVTYSNIDRMDFSRHEDSTKKRAAVSRPGPNPGRVKRVVSCKRKTHHLTAVRKKAPGPGRPHVVANKENELNMTDVEHRIFCMEPWDLSQDKHRTGRTGPEPPDYTLLSEISRDHSCMTNILFSRNLRLKVAFTLWKRNVGELLTFFLKIQDVGVFVDFLPVITKSITEDPPTVSIGCCVDLFPLVKKVLANPFEEYIIVGLKWIHSVLKNWWEELREGGLGGCSKRPLDKNFGIFNQQLLELWHQEPLLKSVPGSAGAMATAIDSYISQLPCGDKAFSFCLISDTCGPIRE</sequence>
<dbReference type="GO" id="GO:0005730">
    <property type="term" value="C:nucleolus"/>
    <property type="evidence" value="ECO:0007669"/>
    <property type="project" value="TreeGrafter"/>
</dbReference>
<dbReference type="GO" id="GO:0008017">
    <property type="term" value="F:microtubule binding"/>
    <property type="evidence" value="ECO:0007669"/>
    <property type="project" value="InterPro"/>
</dbReference>
<proteinExistence type="predicted"/>
<organism evidence="6 7">
    <name type="scientific">Knipowitschia caucasica</name>
    <name type="common">Caucasian dwarf goby</name>
    <name type="synonym">Pomatoschistus caucasicus</name>
    <dbReference type="NCBI Taxonomy" id="637954"/>
    <lineage>
        <taxon>Eukaryota</taxon>
        <taxon>Metazoa</taxon>
        <taxon>Chordata</taxon>
        <taxon>Craniata</taxon>
        <taxon>Vertebrata</taxon>
        <taxon>Euteleostomi</taxon>
        <taxon>Actinopterygii</taxon>
        <taxon>Neopterygii</taxon>
        <taxon>Teleostei</taxon>
        <taxon>Neoteleostei</taxon>
        <taxon>Acanthomorphata</taxon>
        <taxon>Gobiaria</taxon>
        <taxon>Gobiiformes</taxon>
        <taxon>Gobioidei</taxon>
        <taxon>Gobiidae</taxon>
        <taxon>Gobiinae</taxon>
        <taxon>Knipowitschia</taxon>
    </lineage>
</organism>
<dbReference type="PANTHER" id="PTHR14682">
    <property type="entry name" value="KATNB1-LIKE PROTEIN 1"/>
    <property type="match status" value="1"/>
</dbReference>
<gene>
    <name evidence="6" type="ORF">KC01_LOCUS6676</name>
</gene>
<protein>
    <recommendedName>
        <fullName evidence="5">Katanin p80 subunit C-terminal domain-containing protein</fullName>
    </recommendedName>
</protein>
<evidence type="ECO:0000259" key="5">
    <source>
        <dbReference type="Pfam" id="PF13925"/>
    </source>
</evidence>
<dbReference type="Proteomes" id="UP001497482">
    <property type="component" value="Chromosome 12"/>
</dbReference>
<evidence type="ECO:0000313" key="6">
    <source>
        <dbReference type="EMBL" id="CAL1575024.1"/>
    </source>
</evidence>
<name>A0AAV2JBS0_KNICA</name>
<evidence type="ECO:0000256" key="3">
    <source>
        <dbReference type="ARBA" id="ARBA00023212"/>
    </source>
</evidence>
<dbReference type="EMBL" id="OZ035834">
    <property type="protein sequence ID" value="CAL1575024.1"/>
    <property type="molecule type" value="Genomic_DNA"/>
</dbReference>
<dbReference type="GO" id="GO:0005856">
    <property type="term" value="C:cytoskeleton"/>
    <property type="evidence" value="ECO:0007669"/>
    <property type="project" value="UniProtKB-SubCell"/>
</dbReference>
<evidence type="ECO:0000256" key="1">
    <source>
        <dbReference type="ARBA" id="ARBA00004245"/>
    </source>
</evidence>
<reference evidence="6 7" key="1">
    <citation type="submission" date="2024-04" db="EMBL/GenBank/DDBJ databases">
        <authorList>
            <person name="Waldvogel A.-M."/>
            <person name="Schoenle A."/>
        </authorList>
    </citation>
    <scope>NUCLEOTIDE SEQUENCE [LARGE SCALE GENOMIC DNA]</scope>
</reference>
<dbReference type="PANTHER" id="PTHR14682:SF1">
    <property type="entry name" value="KATNB1-LIKE PROTEIN 1"/>
    <property type="match status" value="1"/>
</dbReference>
<keyword evidence="7" id="KW-1185">Reference proteome</keyword>
<dbReference type="InterPro" id="IPR028021">
    <property type="entry name" value="Katanin_C-terminal"/>
</dbReference>
<feature type="region of interest" description="Disordered" evidence="4">
    <location>
        <begin position="44"/>
        <end position="66"/>
    </location>
</feature>
<keyword evidence="2" id="KW-0963">Cytoplasm</keyword>
<comment type="subcellular location">
    <subcellularLocation>
        <location evidence="1">Cytoplasm</location>
        <location evidence="1">Cytoskeleton</location>
    </subcellularLocation>
</comment>
<dbReference type="Pfam" id="PF13925">
    <property type="entry name" value="Katanin_con80"/>
    <property type="match status" value="1"/>
</dbReference>